<dbReference type="KEGG" id="jre:109016231"/>
<dbReference type="InterPro" id="IPR014710">
    <property type="entry name" value="RmlC-like_jellyroll"/>
</dbReference>
<dbReference type="SMART" id="SM00100">
    <property type="entry name" value="cNMP"/>
    <property type="match status" value="1"/>
</dbReference>
<keyword evidence="1" id="KW-0406">Ion transport</keyword>
<dbReference type="InterPro" id="IPR018490">
    <property type="entry name" value="cNMP-bd_dom_sf"/>
</dbReference>
<proteinExistence type="predicted"/>
<sequence length="126" mass="14246">MDQQLRDPLVDRLKPVLYTQDSYIVREGDPVDEMLFIMRGNLATFTTNGGITGFFNTADLGDGDFCGEELLTWALYDQSSTTFPLSTRTVVAKAEVQAFALMAEDLKTMASQFRKLHNKELQHTFK</sequence>
<feature type="domain" description="Cyclic nucleotide-binding" evidence="3">
    <location>
        <begin position="1"/>
        <end position="126"/>
    </location>
</feature>
<dbReference type="InterPro" id="IPR000595">
    <property type="entry name" value="cNMP-bd_dom"/>
</dbReference>
<gene>
    <name evidence="5" type="primary">LOC109016231</name>
</gene>
<dbReference type="AlphaFoldDB" id="A0A6P9EIS7"/>
<dbReference type="InParanoid" id="A0A6P9EIS7"/>
<keyword evidence="4" id="KW-1185">Reference proteome</keyword>
<dbReference type="RefSeq" id="XP_035547296.1">
    <property type="nucleotide sequence ID" value="XM_035691403.1"/>
</dbReference>
<dbReference type="PANTHER" id="PTHR45651:SF94">
    <property type="entry name" value="CYCLIC NUCLEOTIDE-BINDING DOMAIN-CONTAINING PROTEIN"/>
    <property type="match status" value="1"/>
</dbReference>
<keyword evidence="1" id="KW-0813">Transport</keyword>
<evidence type="ECO:0000259" key="3">
    <source>
        <dbReference type="PROSITE" id="PS50042"/>
    </source>
</evidence>
<reference evidence="5" key="1">
    <citation type="submission" date="2025-08" db="UniProtKB">
        <authorList>
            <consortium name="RefSeq"/>
        </authorList>
    </citation>
    <scope>IDENTIFICATION</scope>
    <source>
        <tissue evidence="5">Leaves</tissue>
    </source>
</reference>
<dbReference type="PANTHER" id="PTHR45651">
    <property type="entry name" value="CYCLIC NUCLEOTIDE-GATED ION CHANNEL 15-RELATED-RELATED"/>
    <property type="match status" value="1"/>
</dbReference>
<evidence type="ECO:0000256" key="2">
    <source>
        <dbReference type="ARBA" id="ARBA00023303"/>
    </source>
</evidence>
<dbReference type="Proteomes" id="UP000235220">
    <property type="component" value="Chromosome 7"/>
</dbReference>
<dbReference type="GO" id="GO:0034220">
    <property type="term" value="P:monoatomic ion transmembrane transport"/>
    <property type="evidence" value="ECO:0007669"/>
    <property type="project" value="UniProtKB-KW"/>
</dbReference>
<dbReference type="GeneID" id="109016231"/>
<organism evidence="4 5">
    <name type="scientific">Juglans regia</name>
    <name type="common">English walnut</name>
    <dbReference type="NCBI Taxonomy" id="51240"/>
    <lineage>
        <taxon>Eukaryota</taxon>
        <taxon>Viridiplantae</taxon>
        <taxon>Streptophyta</taxon>
        <taxon>Embryophyta</taxon>
        <taxon>Tracheophyta</taxon>
        <taxon>Spermatophyta</taxon>
        <taxon>Magnoliopsida</taxon>
        <taxon>eudicotyledons</taxon>
        <taxon>Gunneridae</taxon>
        <taxon>Pentapetalae</taxon>
        <taxon>rosids</taxon>
        <taxon>fabids</taxon>
        <taxon>Fagales</taxon>
        <taxon>Juglandaceae</taxon>
        <taxon>Juglans</taxon>
    </lineage>
</organism>
<evidence type="ECO:0000313" key="5">
    <source>
        <dbReference type="RefSeq" id="XP_035547296.1"/>
    </source>
</evidence>
<evidence type="ECO:0000256" key="1">
    <source>
        <dbReference type="ARBA" id="ARBA00023286"/>
    </source>
</evidence>
<dbReference type="CDD" id="cd00038">
    <property type="entry name" value="CAP_ED"/>
    <property type="match status" value="1"/>
</dbReference>
<dbReference type="SUPFAM" id="SSF51206">
    <property type="entry name" value="cAMP-binding domain-like"/>
    <property type="match status" value="1"/>
</dbReference>
<name>A0A6P9EIS7_JUGRE</name>
<dbReference type="Gene3D" id="2.60.120.10">
    <property type="entry name" value="Jelly Rolls"/>
    <property type="match status" value="1"/>
</dbReference>
<dbReference type="GO" id="GO:0016020">
    <property type="term" value="C:membrane"/>
    <property type="evidence" value="ECO:0007669"/>
    <property type="project" value="UniProtKB-SubCell"/>
</dbReference>
<accession>A0A6P9EIS7</accession>
<keyword evidence="2" id="KW-0407">Ion channel</keyword>
<dbReference type="Pfam" id="PF00027">
    <property type="entry name" value="cNMP_binding"/>
    <property type="match status" value="1"/>
</dbReference>
<evidence type="ECO:0000313" key="4">
    <source>
        <dbReference type="Proteomes" id="UP000235220"/>
    </source>
</evidence>
<protein>
    <submittedName>
        <fullName evidence="5">Cyclic nucleotide-gated ion channel 1-like</fullName>
    </submittedName>
</protein>
<dbReference type="PROSITE" id="PS50042">
    <property type="entry name" value="CNMP_BINDING_3"/>
    <property type="match status" value="1"/>
</dbReference>
<dbReference type="OrthoDB" id="421226at2759"/>
<keyword evidence="1" id="KW-1071">Ligand-gated ion channel</keyword>